<reference evidence="4 5" key="1">
    <citation type="submission" date="2021-01" db="EMBL/GenBank/DDBJ databases">
        <title>Tumebacillus sp. strain ITR2 16S ribosomal RNA gene Genome sequencing and assembly.</title>
        <authorList>
            <person name="Kang M."/>
        </authorList>
    </citation>
    <scope>NUCLEOTIDE SEQUENCE [LARGE SCALE GENOMIC DNA]</scope>
    <source>
        <strain evidence="4 5">ITR2</strain>
    </source>
</reference>
<comment type="caution">
    <text evidence="4">The sequence shown here is derived from an EMBL/GenBank/DDBJ whole genome shotgun (WGS) entry which is preliminary data.</text>
</comment>
<name>A0ABS1JDW0_9BACL</name>
<keyword evidence="2" id="KW-0812">Transmembrane</keyword>
<dbReference type="InterPro" id="IPR050400">
    <property type="entry name" value="Bact_Cytoskel_RodZ"/>
</dbReference>
<keyword evidence="2" id="KW-1133">Transmembrane helix</keyword>
<dbReference type="InterPro" id="IPR001387">
    <property type="entry name" value="Cro/C1-type_HTH"/>
</dbReference>
<dbReference type="Pfam" id="PF13464">
    <property type="entry name" value="RodZ_C"/>
    <property type="match status" value="1"/>
</dbReference>
<protein>
    <submittedName>
        <fullName evidence="4">Helix-turn-helix domain-containing protein</fullName>
    </submittedName>
</protein>
<dbReference type="Gene3D" id="1.10.260.40">
    <property type="entry name" value="lambda repressor-like DNA-binding domains"/>
    <property type="match status" value="1"/>
</dbReference>
<dbReference type="SMART" id="SM00530">
    <property type="entry name" value="HTH_XRE"/>
    <property type="match status" value="1"/>
</dbReference>
<feature type="domain" description="HTH cro/C1-type" evidence="3">
    <location>
        <begin position="7"/>
        <end position="68"/>
    </location>
</feature>
<dbReference type="Pfam" id="PF13413">
    <property type="entry name" value="HTH_25"/>
    <property type="match status" value="1"/>
</dbReference>
<feature type="compositionally biased region" description="Pro residues" evidence="1">
    <location>
        <begin position="162"/>
        <end position="180"/>
    </location>
</feature>
<dbReference type="EMBL" id="JAEQNB010000006">
    <property type="protein sequence ID" value="MBL0388461.1"/>
    <property type="molecule type" value="Genomic_DNA"/>
</dbReference>
<proteinExistence type="predicted"/>
<evidence type="ECO:0000259" key="3">
    <source>
        <dbReference type="SMART" id="SM00530"/>
    </source>
</evidence>
<evidence type="ECO:0000313" key="4">
    <source>
        <dbReference type="EMBL" id="MBL0388461.1"/>
    </source>
</evidence>
<dbReference type="Proteomes" id="UP000602284">
    <property type="component" value="Unassembled WGS sequence"/>
</dbReference>
<organism evidence="4 5">
    <name type="scientific">Tumebacillus amylolyticus</name>
    <dbReference type="NCBI Taxonomy" id="2801339"/>
    <lineage>
        <taxon>Bacteria</taxon>
        <taxon>Bacillati</taxon>
        <taxon>Bacillota</taxon>
        <taxon>Bacilli</taxon>
        <taxon>Bacillales</taxon>
        <taxon>Alicyclobacillaceae</taxon>
        <taxon>Tumebacillus</taxon>
    </lineage>
</organism>
<keyword evidence="2" id="KW-0472">Membrane</keyword>
<gene>
    <name evidence="4" type="ORF">JJB07_17810</name>
</gene>
<feature type="transmembrane region" description="Helical" evidence="2">
    <location>
        <begin position="109"/>
        <end position="130"/>
    </location>
</feature>
<dbReference type="PANTHER" id="PTHR34475">
    <property type="match status" value="1"/>
</dbReference>
<dbReference type="RefSeq" id="WP_201637392.1">
    <property type="nucleotide sequence ID" value="NZ_JAEQNB010000006.1"/>
</dbReference>
<keyword evidence="5" id="KW-1185">Reference proteome</keyword>
<sequence>MQELGTEIKQAREQKGLTLEQVQQDTKIRTRYLEAIEQGDLSALPGLVYARGFIKSYAEYLGMNGQELLERHNLIQTSSETAPVESLRRAAKKSSTVEVSKSSIGNSRLLPQIVAGVGVLAVLVAAYVLLVKNESPKDTGQAQTQATANAQDVTPTTQATPTPTPAPTPAPQPQPEPPKPQATVTQSAKESNRTLYAVGNTDNLSLVLTAQDNCWIQVTADGKVVETGIVKVGESRTWTATKDIAVLTGKSKFITLKMNDLPVSFEPQLRGYTYEFQKK</sequence>
<feature type="region of interest" description="Disordered" evidence="1">
    <location>
        <begin position="136"/>
        <end position="189"/>
    </location>
</feature>
<dbReference type="InterPro" id="IPR010982">
    <property type="entry name" value="Lambda_DNA-bd_dom_sf"/>
</dbReference>
<evidence type="ECO:0000256" key="1">
    <source>
        <dbReference type="SAM" id="MobiDB-lite"/>
    </source>
</evidence>
<dbReference type="CDD" id="cd00093">
    <property type="entry name" value="HTH_XRE"/>
    <property type="match status" value="1"/>
</dbReference>
<dbReference type="InterPro" id="IPR025194">
    <property type="entry name" value="RodZ-like_C"/>
</dbReference>
<evidence type="ECO:0000313" key="5">
    <source>
        <dbReference type="Proteomes" id="UP000602284"/>
    </source>
</evidence>
<feature type="compositionally biased region" description="Low complexity" evidence="1">
    <location>
        <begin position="139"/>
        <end position="161"/>
    </location>
</feature>
<dbReference type="SUPFAM" id="SSF47413">
    <property type="entry name" value="lambda repressor-like DNA-binding domains"/>
    <property type="match status" value="1"/>
</dbReference>
<evidence type="ECO:0000256" key="2">
    <source>
        <dbReference type="SAM" id="Phobius"/>
    </source>
</evidence>
<accession>A0ABS1JDW0</accession>
<dbReference type="PANTHER" id="PTHR34475:SF1">
    <property type="entry name" value="CYTOSKELETON PROTEIN RODZ"/>
    <property type="match status" value="1"/>
</dbReference>